<dbReference type="Proteomes" id="UP000028534">
    <property type="component" value="Unassembled WGS sequence"/>
</dbReference>
<sequence>MFASFYPAFVVIALSSFAIVLLGVSLQDAMRGR</sequence>
<evidence type="ECO:0000313" key="2">
    <source>
        <dbReference type="EMBL" id="KEZ19225.1"/>
    </source>
</evidence>
<reference evidence="2 3" key="1">
    <citation type="submission" date="2014-03" db="EMBL/GenBank/DDBJ databases">
        <title>Genome sequence of Sphingobium yanoikuyae B1.</title>
        <authorList>
            <person name="Gan H.M."/>
            <person name="Gan H.Y."/>
            <person name="Savka M.A."/>
        </authorList>
    </citation>
    <scope>NUCLEOTIDE SEQUENCE [LARGE SCALE GENOMIC DNA]</scope>
    <source>
        <strain evidence="2 3">B1</strain>
    </source>
</reference>
<comment type="caution">
    <text evidence="2">The sequence shown here is derived from an EMBL/GenBank/DDBJ whole genome shotgun (WGS) entry which is preliminary data.</text>
</comment>
<feature type="transmembrane region" description="Helical" evidence="1">
    <location>
        <begin position="6"/>
        <end position="26"/>
    </location>
</feature>
<keyword evidence="1" id="KW-0812">Transmembrane</keyword>
<gene>
    <name evidence="2" type="ORF">CP98_02136</name>
</gene>
<keyword evidence="1" id="KW-1133">Transmembrane helix</keyword>
<dbReference type="EMBL" id="JGVR01000010">
    <property type="protein sequence ID" value="KEZ19225.1"/>
    <property type="molecule type" value="Genomic_DNA"/>
</dbReference>
<proteinExistence type="predicted"/>
<evidence type="ECO:0000313" key="3">
    <source>
        <dbReference type="Proteomes" id="UP000028534"/>
    </source>
</evidence>
<organism evidence="2 3">
    <name type="scientific">Sphingobium yanoikuyae</name>
    <name type="common">Sphingomonas yanoikuyae</name>
    <dbReference type="NCBI Taxonomy" id="13690"/>
    <lineage>
        <taxon>Bacteria</taxon>
        <taxon>Pseudomonadati</taxon>
        <taxon>Pseudomonadota</taxon>
        <taxon>Alphaproteobacteria</taxon>
        <taxon>Sphingomonadales</taxon>
        <taxon>Sphingomonadaceae</taxon>
        <taxon>Sphingobium</taxon>
    </lineage>
</organism>
<evidence type="ECO:0000256" key="1">
    <source>
        <dbReference type="SAM" id="Phobius"/>
    </source>
</evidence>
<protein>
    <submittedName>
        <fullName evidence="2">Uncharacterized protein</fullName>
    </submittedName>
</protein>
<dbReference type="AlphaFoldDB" id="A0A084EMN3"/>
<name>A0A084EMN3_SPHYA</name>
<accession>A0A084EMN3</accession>
<keyword evidence="1" id="KW-0472">Membrane</keyword>